<feature type="region of interest" description="Disordered" evidence="1">
    <location>
        <begin position="35"/>
        <end position="72"/>
    </location>
</feature>
<keyword evidence="2" id="KW-0449">Lipoprotein</keyword>
<reference evidence="3" key="1">
    <citation type="journal article" date="2019" name="Int. J. Syst. Evol. Microbiol.">
        <title>The Global Catalogue of Microorganisms (GCM) 10K type strain sequencing project: providing services to taxonomists for standard genome sequencing and annotation.</title>
        <authorList>
            <consortium name="The Broad Institute Genomics Platform"/>
            <consortium name="The Broad Institute Genome Sequencing Center for Infectious Disease"/>
            <person name="Wu L."/>
            <person name="Ma J."/>
        </authorList>
    </citation>
    <scope>NUCLEOTIDE SEQUENCE [LARGE SCALE GENOMIC DNA]</scope>
    <source>
        <strain evidence="3">JCM 9650</strain>
    </source>
</reference>
<dbReference type="Proteomes" id="UP001501423">
    <property type="component" value="Unassembled WGS sequence"/>
</dbReference>
<feature type="compositionally biased region" description="Low complexity" evidence="1">
    <location>
        <begin position="55"/>
        <end position="64"/>
    </location>
</feature>
<feature type="compositionally biased region" description="Basic and acidic residues" evidence="1">
    <location>
        <begin position="38"/>
        <end position="51"/>
    </location>
</feature>
<protein>
    <submittedName>
        <fullName evidence="2">Lipoprotein</fullName>
    </submittedName>
</protein>
<comment type="caution">
    <text evidence="2">The sequence shown here is derived from an EMBL/GenBank/DDBJ whole genome shotgun (WGS) entry which is preliminary data.</text>
</comment>
<dbReference type="EMBL" id="BAAAVA010000046">
    <property type="protein sequence ID" value="GAA2933580.1"/>
    <property type="molecule type" value="Genomic_DNA"/>
</dbReference>
<keyword evidence="3" id="KW-1185">Reference proteome</keyword>
<name>A0ABP6JHH4_9ACTN</name>
<gene>
    <name evidence="2" type="ORF">GCM10010478_38400</name>
</gene>
<dbReference type="RefSeq" id="WP_246538919.1">
    <property type="nucleotide sequence ID" value="NZ_BAAAVA010000046.1"/>
</dbReference>
<evidence type="ECO:0000313" key="3">
    <source>
        <dbReference type="Proteomes" id="UP001501423"/>
    </source>
</evidence>
<accession>A0ABP6JHH4</accession>
<sequence length="224" mass="23764">MSAPQPFQEPTVNSRPTFLKTLALTAAAALTLSACGSDDDKAGGTRAEDGNKPTSPSASAAASPDRPKIELPPDLTLTFEGGETGDPVKDAILADSAERMRAVDAAITGTDPEGKALAFYNTGKALKAAQDWVAQFDEAGATVTGEARYYDREVSLRGEDSATLIFCADESKGFSKDKKTNEIHKTPVTKNSYVLYNTRLDKNDAGVWRTSQIISTRGAAQCQP</sequence>
<evidence type="ECO:0000256" key="1">
    <source>
        <dbReference type="SAM" id="MobiDB-lite"/>
    </source>
</evidence>
<organism evidence="2 3">
    <name type="scientific">Streptomyces erythrogriseus</name>
    <dbReference type="NCBI Taxonomy" id="284027"/>
    <lineage>
        <taxon>Bacteria</taxon>
        <taxon>Bacillati</taxon>
        <taxon>Actinomycetota</taxon>
        <taxon>Actinomycetes</taxon>
        <taxon>Kitasatosporales</taxon>
        <taxon>Streptomycetaceae</taxon>
        <taxon>Streptomyces</taxon>
        <taxon>Streptomyces griseoincarnatus group</taxon>
    </lineage>
</organism>
<proteinExistence type="predicted"/>
<evidence type="ECO:0000313" key="2">
    <source>
        <dbReference type="EMBL" id="GAA2933580.1"/>
    </source>
</evidence>